<reference evidence="1 2" key="1">
    <citation type="submission" date="2023-10" db="EMBL/GenBank/DDBJ databases">
        <title>Genomes of two closely related lineages of the louse Polyplax serrata with different host specificities.</title>
        <authorList>
            <person name="Martinu J."/>
            <person name="Tarabai H."/>
            <person name="Stefka J."/>
            <person name="Hypsa V."/>
        </authorList>
    </citation>
    <scope>NUCLEOTIDE SEQUENCE [LARGE SCALE GENOMIC DNA]</scope>
    <source>
        <strain evidence="1">HR10_N</strain>
    </source>
</reference>
<dbReference type="Proteomes" id="UP001372834">
    <property type="component" value="Unassembled WGS sequence"/>
</dbReference>
<evidence type="ECO:0000313" key="2">
    <source>
        <dbReference type="Proteomes" id="UP001372834"/>
    </source>
</evidence>
<accession>A0AAN8PAK9</accession>
<protein>
    <submittedName>
        <fullName evidence="1">Uncharacterized protein</fullName>
    </submittedName>
</protein>
<sequence>MPPDEVTLSTLIQVRCRRLYVSQLSGLQHGTTIILVAKRGSALLGYGSNLQQTLPNKFLKPKNFKATVVSYQMSQFVRIGEIVEEKNYFSRVKHERIKDVQPFHNLTRRIRKKD</sequence>
<organism evidence="1 2">
    <name type="scientific">Polyplax serrata</name>
    <name type="common">Common mouse louse</name>
    <dbReference type="NCBI Taxonomy" id="468196"/>
    <lineage>
        <taxon>Eukaryota</taxon>
        <taxon>Metazoa</taxon>
        <taxon>Ecdysozoa</taxon>
        <taxon>Arthropoda</taxon>
        <taxon>Hexapoda</taxon>
        <taxon>Insecta</taxon>
        <taxon>Pterygota</taxon>
        <taxon>Neoptera</taxon>
        <taxon>Paraneoptera</taxon>
        <taxon>Psocodea</taxon>
        <taxon>Troctomorpha</taxon>
        <taxon>Phthiraptera</taxon>
        <taxon>Anoplura</taxon>
        <taxon>Polyplacidae</taxon>
        <taxon>Polyplax</taxon>
    </lineage>
</organism>
<comment type="caution">
    <text evidence="1">The sequence shown here is derived from an EMBL/GenBank/DDBJ whole genome shotgun (WGS) entry which is preliminary data.</text>
</comment>
<dbReference type="AlphaFoldDB" id="A0AAN8PAK9"/>
<proteinExistence type="predicted"/>
<evidence type="ECO:0000313" key="1">
    <source>
        <dbReference type="EMBL" id="KAK6636980.1"/>
    </source>
</evidence>
<name>A0AAN8PAK9_POLSC</name>
<dbReference type="EMBL" id="JAWJWE010000004">
    <property type="protein sequence ID" value="KAK6636980.1"/>
    <property type="molecule type" value="Genomic_DNA"/>
</dbReference>
<gene>
    <name evidence="1" type="ORF">RUM43_010647</name>
</gene>